<dbReference type="Proteomes" id="UP000324897">
    <property type="component" value="Chromosome 7"/>
</dbReference>
<proteinExistence type="predicted"/>
<accession>A0A5J9U549</accession>
<name>A0A5J9U549_9POAL</name>
<evidence type="ECO:0000313" key="1">
    <source>
        <dbReference type="EMBL" id="TVU18261.1"/>
    </source>
</evidence>
<sequence length="101" mass="11059">MASLSCFAPRSISSLRCRRSRPAADHACSRLDGPAAPTIAVAPRSYRQQRKLVEASDNCQRDGSEDYTPIKIDFFGFFYSHPMSEASGDPHMANGHGPMAK</sequence>
<dbReference type="Gramene" id="TVU18261">
    <property type="protein sequence ID" value="TVU18261"/>
    <property type="gene ID" value="EJB05_34350"/>
</dbReference>
<organism evidence="1 2">
    <name type="scientific">Eragrostis curvula</name>
    <name type="common">weeping love grass</name>
    <dbReference type="NCBI Taxonomy" id="38414"/>
    <lineage>
        <taxon>Eukaryota</taxon>
        <taxon>Viridiplantae</taxon>
        <taxon>Streptophyta</taxon>
        <taxon>Embryophyta</taxon>
        <taxon>Tracheophyta</taxon>
        <taxon>Spermatophyta</taxon>
        <taxon>Magnoliopsida</taxon>
        <taxon>Liliopsida</taxon>
        <taxon>Poales</taxon>
        <taxon>Poaceae</taxon>
        <taxon>PACMAD clade</taxon>
        <taxon>Chloridoideae</taxon>
        <taxon>Eragrostideae</taxon>
        <taxon>Eragrostidinae</taxon>
        <taxon>Eragrostis</taxon>
    </lineage>
</organism>
<dbReference type="AlphaFoldDB" id="A0A5J9U549"/>
<protein>
    <submittedName>
        <fullName evidence="1">Uncharacterized protein</fullName>
    </submittedName>
</protein>
<dbReference type="EMBL" id="RWGY01000029">
    <property type="protein sequence ID" value="TVU18261.1"/>
    <property type="molecule type" value="Genomic_DNA"/>
</dbReference>
<feature type="non-terminal residue" evidence="1">
    <location>
        <position position="101"/>
    </location>
</feature>
<gene>
    <name evidence="1" type="ORF">EJB05_34350</name>
</gene>
<feature type="non-terminal residue" evidence="1">
    <location>
        <position position="1"/>
    </location>
</feature>
<reference evidence="1 2" key="1">
    <citation type="journal article" date="2019" name="Sci. Rep.">
        <title>A high-quality genome of Eragrostis curvula grass provides insights into Poaceae evolution and supports new strategies to enhance forage quality.</title>
        <authorList>
            <person name="Carballo J."/>
            <person name="Santos B.A.C.M."/>
            <person name="Zappacosta D."/>
            <person name="Garbus I."/>
            <person name="Selva J.P."/>
            <person name="Gallo C.A."/>
            <person name="Diaz A."/>
            <person name="Albertini E."/>
            <person name="Caccamo M."/>
            <person name="Echenique V."/>
        </authorList>
    </citation>
    <scope>NUCLEOTIDE SEQUENCE [LARGE SCALE GENOMIC DNA]</scope>
    <source>
        <strain evidence="2">cv. Victoria</strain>
        <tissue evidence="1">Leaf</tissue>
    </source>
</reference>
<evidence type="ECO:0000313" key="2">
    <source>
        <dbReference type="Proteomes" id="UP000324897"/>
    </source>
</evidence>
<keyword evidence="2" id="KW-1185">Reference proteome</keyword>
<comment type="caution">
    <text evidence="1">The sequence shown here is derived from an EMBL/GenBank/DDBJ whole genome shotgun (WGS) entry which is preliminary data.</text>
</comment>